<dbReference type="Proteomes" id="UP000292932">
    <property type="component" value="Unassembled WGS sequence"/>
</dbReference>
<feature type="signal peptide" evidence="3">
    <location>
        <begin position="1"/>
        <end position="35"/>
    </location>
</feature>
<keyword evidence="2" id="KW-0812">Transmembrane</keyword>
<dbReference type="EMBL" id="SHSP01000012">
    <property type="protein sequence ID" value="TCF31962.1"/>
    <property type="molecule type" value="Genomic_DNA"/>
</dbReference>
<feature type="chain" id="PRO_5020785721" description="Cell surface protein" evidence="3">
    <location>
        <begin position="36"/>
        <end position="801"/>
    </location>
</feature>
<accession>A0A4R0UJX8</accession>
<evidence type="ECO:0008006" key="6">
    <source>
        <dbReference type="Google" id="ProtNLM"/>
    </source>
</evidence>
<keyword evidence="2" id="KW-1133">Transmembrane helix</keyword>
<feature type="transmembrane region" description="Helical" evidence="2">
    <location>
        <begin position="753"/>
        <end position="774"/>
    </location>
</feature>
<organism evidence="4 5">
    <name type="scientific">Bifidobacterium longum subsp. longum</name>
    <dbReference type="NCBI Taxonomy" id="1679"/>
    <lineage>
        <taxon>Bacteria</taxon>
        <taxon>Bacillati</taxon>
        <taxon>Actinomycetota</taxon>
        <taxon>Actinomycetes</taxon>
        <taxon>Bifidobacteriales</taxon>
        <taxon>Bifidobacteriaceae</taxon>
        <taxon>Bifidobacterium</taxon>
    </lineage>
</organism>
<proteinExistence type="predicted"/>
<evidence type="ECO:0000256" key="2">
    <source>
        <dbReference type="SAM" id="Phobius"/>
    </source>
</evidence>
<protein>
    <recommendedName>
        <fullName evidence="6">Cell surface protein</fullName>
    </recommendedName>
</protein>
<feature type="region of interest" description="Disordered" evidence="1">
    <location>
        <begin position="775"/>
        <end position="801"/>
    </location>
</feature>
<evidence type="ECO:0000256" key="3">
    <source>
        <dbReference type="SAM" id="SignalP"/>
    </source>
</evidence>
<reference evidence="4 5" key="1">
    <citation type="journal article" date="2018" name="Sci. Rep.">
        <title>Genomic diversity and distribution of Bifidobacterium longum subsp. longum across the human lifespan.</title>
        <authorList>
            <person name="Odamaki T."/>
            <person name="Bottacini F."/>
            <person name="Kato K."/>
            <person name="Mitsuyama E."/>
            <person name="Yoshida K."/>
            <person name="Horigome A."/>
            <person name="Xiao J.Z."/>
            <person name="van Sinderen D."/>
        </authorList>
    </citation>
    <scope>NUCLEOTIDE SEQUENCE [LARGE SCALE GENOMIC DNA]</scope>
    <source>
        <strain evidence="4 5">MCC10096</strain>
    </source>
</reference>
<keyword evidence="2" id="KW-0472">Membrane</keyword>
<feature type="region of interest" description="Disordered" evidence="1">
    <location>
        <begin position="555"/>
        <end position="574"/>
    </location>
</feature>
<comment type="caution">
    <text evidence="4">The sequence shown here is derived from an EMBL/GenBank/DDBJ whole genome shotgun (WGS) entry which is preliminary data.</text>
</comment>
<keyword evidence="3" id="KW-0732">Signal</keyword>
<name>A0A4R0UJX8_BIFLL</name>
<sequence length="801" mass="83695">MTKRNSSGLRNAGTIATVAALTLGMAGPGVMTATADENTANGNTGTSAAQATQEVKYTTTVAGTPVDFTKDGKGDYTATVPKVKGKFQNQVIVSGTDKSQITLTTSQKPTDGKISGPVVYTSAADSAPKFTLTVTDYEIVDKSVDDQPTQPWNATVDGKKTYPLGVKGDTASAVLDQSASYPGDITVTNGATTITLTPVYQNVTVESGDKLGQLNVSGTAVYKQAADATKNTPAFNVTLPFAYTSGNPVTVDGTETELTKSDDGKYHADYAGPTLDESNKPSTDTVTLTGIKTTLPIQWGKDVQVVDKGTGDTASKFVRLTGTASGEVTIQDDASKKSVTVPVEVDVTADRAQDKSFTGLTVTRTDATGKATVYDGAKDFNAKFNPDTHEYTLTLPADAVGDSYTLGLTHGVDAQASKPTLTLGEGASRVLKVNVNGADYTVNVKFQPADLKADSPAKLTGLYVNKTGENTKGDLIDNWDPNRLDYVLALGEKDPSPYVLPEAPDGVTIKGGNITQNAQSTRQEWTVTDTATGTSRIYSLTVTRPVKTAVTEFKPADPAKQASTVDPANQQDTALASHGYTDKTGKYVTSDKDSYIIPEGGTFAYTPKNGQSATVTVAHEGMTYTYTVNVLAPDGATFAQHTYTVTYITAATHKAQLTGILVDGTAVNGFDPAKHEYAASVNDPDEWMVSPQYDKVSGMTVSTEKKGADATITVTSGDGLVKTTYSLTVTRKPFGGNGSNALGLASTGVGIGWVGWLIGILAIIGGALGITAAVRKPKGKATDETPEADDSEASSDQPRNA</sequence>
<feature type="compositionally biased region" description="Acidic residues" evidence="1">
    <location>
        <begin position="784"/>
        <end position="793"/>
    </location>
</feature>
<evidence type="ECO:0000256" key="1">
    <source>
        <dbReference type="SAM" id="MobiDB-lite"/>
    </source>
</evidence>
<dbReference type="AlphaFoldDB" id="A0A4R0UJX8"/>
<gene>
    <name evidence="4" type="ORF">MCC10096_1104</name>
</gene>
<evidence type="ECO:0000313" key="5">
    <source>
        <dbReference type="Proteomes" id="UP000292932"/>
    </source>
</evidence>
<dbReference type="RefSeq" id="WP_242670551.1">
    <property type="nucleotide sequence ID" value="NZ_SHSP01000012.1"/>
</dbReference>
<feature type="compositionally biased region" description="Polar residues" evidence="1">
    <location>
        <begin position="561"/>
        <end position="574"/>
    </location>
</feature>
<evidence type="ECO:0000313" key="4">
    <source>
        <dbReference type="EMBL" id="TCF31962.1"/>
    </source>
</evidence>